<feature type="region of interest" description="Disordered" evidence="1">
    <location>
        <begin position="16"/>
        <end position="58"/>
    </location>
</feature>
<protein>
    <submittedName>
        <fullName evidence="2">Uncharacterized protein</fullName>
    </submittedName>
</protein>
<reference evidence="2 3" key="1">
    <citation type="journal article" date="2014" name="PLoS Genet.">
        <title>Phylogenetically driven sequencing of extremely halophilic archaea reveals strategies for static and dynamic osmo-response.</title>
        <authorList>
            <person name="Becker E.A."/>
            <person name="Seitzer P.M."/>
            <person name="Tritt A."/>
            <person name="Larsen D."/>
            <person name="Krusor M."/>
            <person name="Yao A.I."/>
            <person name="Wu D."/>
            <person name="Madern D."/>
            <person name="Eisen J.A."/>
            <person name="Darling A.E."/>
            <person name="Facciotti M.T."/>
        </authorList>
    </citation>
    <scope>NUCLEOTIDE SEQUENCE [LARGE SCALE GENOMIC DNA]</scope>
    <source>
        <strain evidence="2 3">ATCC BAA-1512</strain>
    </source>
</reference>
<evidence type="ECO:0000313" key="3">
    <source>
        <dbReference type="Proteomes" id="UP000011550"/>
    </source>
</evidence>
<feature type="compositionally biased region" description="Basic residues" evidence="1">
    <location>
        <begin position="38"/>
        <end position="50"/>
    </location>
</feature>
<accession>M0IF81</accession>
<proteinExistence type="predicted"/>
<evidence type="ECO:0000256" key="1">
    <source>
        <dbReference type="SAM" id="MobiDB-lite"/>
    </source>
</evidence>
<sequence length="114" mass="12835">MLSLYWNLCGPKRETLTSADGSRRPLTRARTPRETFRGRGRRRGALRARRGPTPTTPWLAVGDRVEVVHVHDNDGSGDDHEPLTDFQPIVEATAASYYVFEIKTVEDVAVCVER</sequence>
<comment type="caution">
    <text evidence="2">The sequence shown here is derived from an EMBL/GenBank/DDBJ whole genome shotgun (WGS) entry which is preliminary data.</text>
</comment>
<keyword evidence="3" id="KW-1185">Reference proteome</keyword>
<dbReference type="Proteomes" id="UP000011550">
    <property type="component" value="Unassembled WGS sequence"/>
</dbReference>
<dbReference type="EMBL" id="AOLN01000012">
    <property type="protein sequence ID" value="ELZ94488.1"/>
    <property type="molecule type" value="Genomic_DNA"/>
</dbReference>
<dbReference type="OrthoDB" id="372143at2157"/>
<dbReference type="AlphaFoldDB" id="M0IF81"/>
<dbReference type="PATRIC" id="fig|662479.7.peg.2012"/>
<name>M0IF81_9EURY</name>
<gene>
    <name evidence="2" type="ORF">C440_09928</name>
</gene>
<dbReference type="RefSeq" id="WP_008320261.1">
    <property type="nucleotide sequence ID" value="NZ_AOLN01000012.1"/>
</dbReference>
<evidence type="ECO:0000313" key="2">
    <source>
        <dbReference type="EMBL" id="ELZ94488.1"/>
    </source>
</evidence>
<organism evidence="2 3">
    <name type="scientific">Haloferax mucosum ATCC BAA-1512</name>
    <dbReference type="NCBI Taxonomy" id="662479"/>
    <lineage>
        <taxon>Archaea</taxon>
        <taxon>Methanobacteriati</taxon>
        <taxon>Methanobacteriota</taxon>
        <taxon>Stenosarchaea group</taxon>
        <taxon>Halobacteria</taxon>
        <taxon>Halobacteriales</taxon>
        <taxon>Haloferacaceae</taxon>
        <taxon>Haloferax</taxon>
    </lineage>
</organism>
<dbReference type="Gene3D" id="3.20.20.150">
    <property type="entry name" value="Divalent-metal-dependent TIM barrel enzymes"/>
    <property type="match status" value="1"/>
</dbReference>